<name>A0A830FA07_9EURY</name>
<protein>
    <submittedName>
        <fullName evidence="1">Uncharacterized protein</fullName>
    </submittedName>
</protein>
<comment type="caution">
    <text evidence="1">The sequence shown here is derived from an EMBL/GenBank/DDBJ whole genome shotgun (WGS) entry which is preliminary data.</text>
</comment>
<sequence length="382" mass="42635">MSRPETTTVFAGIDGRADAVLPEWYAARVDDAEVVSFAEAIRQLPRAVASDVAYRNPYTDEWEETERFTALVDPERAAARAQGADCDALFYVPTESYAIINPLDVYGPLEVAVEEETVDGRALGDVVFGEIRQYRGGGEVHMDVLFDGLSVTFLGREDPIAVGFSSGYDFFGGHAVYVEGYAQDAYCANSIRRLTERQTVKHVGDVADFETWWERLLGRLAVVADDLAAFIQDAQDISLDLREVPFDLVEFYILLEFPEYLAERAASDARAESPDPFEVDMWTLHSGATYALTHHYTGKEGTSLDAYVRIANDILLNPEATLERLVRAYRRRADADTRDGQTGLASQSALAQIERVERNLGANIEQFQSREARLRERFAESA</sequence>
<dbReference type="EMBL" id="BMPF01000002">
    <property type="protein sequence ID" value="GGL34258.1"/>
    <property type="molecule type" value="Genomic_DNA"/>
</dbReference>
<keyword evidence="2" id="KW-1185">Reference proteome</keyword>
<reference evidence="1 2" key="1">
    <citation type="journal article" date="2019" name="Int. J. Syst. Evol. Microbiol.">
        <title>The Global Catalogue of Microorganisms (GCM) 10K type strain sequencing project: providing services to taxonomists for standard genome sequencing and annotation.</title>
        <authorList>
            <consortium name="The Broad Institute Genomics Platform"/>
            <consortium name="The Broad Institute Genome Sequencing Center for Infectious Disease"/>
            <person name="Wu L."/>
            <person name="Ma J."/>
        </authorList>
    </citation>
    <scope>NUCLEOTIDE SEQUENCE [LARGE SCALE GENOMIC DNA]</scope>
    <source>
        <strain evidence="1 2">JCM 19585</strain>
    </source>
</reference>
<organism evidence="1 2">
    <name type="scientific">Halarchaeum grantii</name>
    <dbReference type="NCBI Taxonomy" id="1193105"/>
    <lineage>
        <taxon>Archaea</taxon>
        <taxon>Methanobacteriati</taxon>
        <taxon>Methanobacteriota</taxon>
        <taxon>Stenosarchaea group</taxon>
        <taxon>Halobacteria</taxon>
        <taxon>Halobacteriales</taxon>
        <taxon>Halobacteriaceae</taxon>
    </lineage>
</organism>
<evidence type="ECO:0000313" key="1">
    <source>
        <dbReference type="EMBL" id="GGL34258.1"/>
    </source>
</evidence>
<evidence type="ECO:0000313" key="2">
    <source>
        <dbReference type="Proteomes" id="UP000628840"/>
    </source>
</evidence>
<dbReference type="OrthoDB" id="238071at2157"/>
<proteinExistence type="predicted"/>
<dbReference type="AlphaFoldDB" id="A0A830FA07"/>
<dbReference type="RefSeq" id="WP_188882749.1">
    <property type="nucleotide sequence ID" value="NZ_BMPF01000002.1"/>
</dbReference>
<dbReference type="Proteomes" id="UP000628840">
    <property type="component" value="Unassembled WGS sequence"/>
</dbReference>
<accession>A0A830FA07</accession>
<gene>
    <name evidence="1" type="ORF">GCM10009037_17330</name>
</gene>